<accession>A0AAV8CUJ7</accession>
<dbReference type="EMBL" id="JAMFTS010000004">
    <property type="protein sequence ID" value="KAJ4759673.1"/>
    <property type="molecule type" value="Genomic_DNA"/>
</dbReference>
<dbReference type="PANTHER" id="PTHR33098">
    <property type="entry name" value="COTTON FIBER (DUF761)"/>
    <property type="match status" value="1"/>
</dbReference>
<keyword evidence="1" id="KW-0251">Elongation factor</keyword>
<proteinExistence type="predicted"/>
<dbReference type="AlphaFoldDB" id="A0AAV8CUJ7"/>
<evidence type="ECO:0000313" key="1">
    <source>
        <dbReference type="EMBL" id="KAJ4759673.1"/>
    </source>
</evidence>
<dbReference type="GO" id="GO:0003746">
    <property type="term" value="F:translation elongation factor activity"/>
    <property type="evidence" value="ECO:0007669"/>
    <property type="project" value="UniProtKB-KW"/>
</dbReference>
<dbReference type="PANTHER" id="PTHR33098:SF113">
    <property type="entry name" value="OS08G0127800 PROTEIN"/>
    <property type="match status" value="1"/>
</dbReference>
<protein>
    <submittedName>
        <fullName evidence="1">Transcription elongation factor</fullName>
    </submittedName>
</protein>
<comment type="caution">
    <text evidence="1">The sequence shown here is derived from an EMBL/GenBank/DDBJ whole genome shotgun (WGS) entry which is preliminary data.</text>
</comment>
<dbReference type="Proteomes" id="UP001140206">
    <property type="component" value="Chromosome 4"/>
</dbReference>
<keyword evidence="2" id="KW-1185">Reference proteome</keyword>
<keyword evidence="1" id="KW-0648">Protein biosynthesis</keyword>
<evidence type="ECO:0000313" key="2">
    <source>
        <dbReference type="Proteomes" id="UP001140206"/>
    </source>
</evidence>
<dbReference type="InterPro" id="IPR008480">
    <property type="entry name" value="DUF761_pln"/>
</dbReference>
<dbReference type="Pfam" id="PF05553">
    <property type="entry name" value="DUF761"/>
    <property type="match status" value="1"/>
</dbReference>
<reference evidence="1" key="1">
    <citation type="submission" date="2022-08" db="EMBL/GenBank/DDBJ databases">
        <authorList>
            <person name="Marques A."/>
        </authorList>
    </citation>
    <scope>NUCLEOTIDE SEQUENCE</scope>
    <source>
        <strain evidence="1">RhyPub2mFocal</strain>
        <tissue evidence="1">Leaves</tissue>
    </source>
</reference>
<name>A0AAV8CUJ7_9POAL</name>
<gene>
    <name evidence="1" type="ORF">LUZ62_070048</name>
</gene>
<organism evidence="1 2">
    <name type="scientific">Rhynchospora pubera</name>
    <dbReference type="NCBI Taxonomy" id="906938"/>
    <lineage>
        <taxon>Eukaryota</taxon>
        <taxon>Viridiplantae</taxon>
        <taxon>Streptophyta</taxon>
        <taxon>Embryophyta</taxon>
        <taxon>Tracheophyta</taxon>
        <taxon>Spermatophyta</taxon>
        <taxon>Magnoliopsida</taxon>
        <taxon>Liliopsida</taxon>
        <taxon>Poales</taxon>
        <taxon>Cyperaceae</taxon>
        <taxon>Cyperoideae</taxon>
        <taxon>Rhynchosporeae</taxon>
        <taxon>Rhynchospora</taxon>
    </lineage>
</organism>
<sequence>MPRKNPNKYILQAQKLWRNFASSLHSNFYRFKRSKSLKRFKTVLGGKRSRFAHVKREHRHVYVDDLYMQPVEPTTVKVGEVTSHEMKENLIKKGETKGYCYNNCMTSDDSNAFGLNTRGAVPVWEMAEVDIRAEIFINKFKEDMRLQRQRSFKEYQEMLARGV</sequence>